<dbReference type="SFLD" id="SFLDG01129">
    <property type="entry name" value="C1.5:_HAD__Beta-PGM__Phosphata"/>
    <property type="match status" value="1"/>
</dbReference>
<dbReference type="InterPro" id="IPR036412">
    <property type="entry name" value="HAD-like_sf"/>
</dbReference>
<organism evidence="1 2">
    <name type="scientific">Taibaiella soli</name>
    <dbReference type="NCBI Taxonomy" id="1649169"/>
    <lineage>
        <taxon>Bacteria</taxon>
        <taxon>Pseudomonadati</taxon>
        <taxon>Bacteroidota</taxon>
        <taxon>Chitinophagia</taxon>
        <taxon>Chitinophagales</taxon>
        <taxon>Chitinophagaceae</taxon>
        <taxon>Taibaiella</taxon>
    </lineage>
</organism>
<sequence length="234" mass="25666">MAIKLVVFDMAGTTVEDHQNVAKGLQGALSAFGYEVSLEDANLVMGYPKPVAIRGLLQQYAGDAIAADNELVAKIHERFVSEIIRHYEEGEGISEKQGAGEVFLHLRNMGIKVALDTGFSRDIADAILRRLNWEKGVHYDSSITSDEVANGRPFPDMILRAMDLLQIDSADEVAKVGDTHSDLQEGNAAGCRYVIGITTGAYSESELNKEKHTHLVKTLDEIIDIVSEEEMAVY</sequence>
<dbReference type="SFLD" id="SFLDS00003">
    <property type="entry name" value="Haloacid_Dehalogenase"/>
    <property type="match status" value="1"/>
</dbReference>
<dbReference type="GO" id="GO:0008967">
    <property type="term" value="F:phosphoglycolate phosphatase activity"/>
    <property type="evidence" value="ECO:0007669"/>
    <property type="project" value="TreeGrafter"/>
</dbReference>
<accession>A0A2W2B766</accession>
<comment type="caution">
    <text evidence="1">The sequence shown here is derived from an EMBL/GenBank/DDBJ whole genome shotgun (WGS) entry which is preliminary data.</text>
</comment>
<keyword evidence="2" id="KW-1185">Reference proteome</keyword>
<dbReference type="AlphaFoldDB" id="A0A2W2B766"/>
<dbReference type="InterPro" id="IPR023214">
    <property type="entry name" value="HAD_sf"/>
</dbReference>
<dbReference type="Pfam" id="PF00702">
    <property type="entry name" value="Hydrolase"/>
    <property type="match status" value="1"/>
</dbReference>
<name>A0A2W2B766_9BACT</name>
<gene>
    <name evidence="1" type="ORF">DN068_17535</name>
</gene>
<proteinExistence type="predicted"/>
<evidence type="ECO:0000313" key="1">
    <source>
        <dbReference type="EMBL" id="PZF71857.1"/>
    </source>
</evidence>
<dbReference type="EMBL" id="QKTW01000022">
    <property type="protein sequence ID" value="PZF71857.1"/>
    <property type="molecule type" value="Genomic_DNA"/>
</dbReference>
<dbReference type="InterPro" id="IPR023198">
    <property type="entry name" value="PGP-like_dom2"/>
</dbReference>
<dbReference type="InterPro" id="IPR050155">
    <property type="entry name" value="HAD-like_hydrolase_sf"/>
</dbReference>
<dbReference type="SUPFAM" id="SSF56784">
    <property type="entry name" value="HAD-like"/>
    <property type="match status" value="1"/>
</dbReference>
<dbReference type="GO" id="GO:0005829">
    <property type="term" value="C:cytosol"/>
    <property type="evidence" value="ECO:0007669"/>
    <property type="project" value="TreeGrafter"/>
</dbReference>
<dbReference type="RefSeq" id="WP_111000228.1">
    <property type="nucleotide sequence ID" value="NZ_QKTW01000022.1"/>
</dbReference>
<dbReference type="PANTHER" id="PTHR43434:SF19">
    <property type="entry name" value="PHOSPHONOACETALDEHYDE HYDROLASE"/>
    <property type="match status" value="1"/>
</dbReference>
<protein>
    <submittedName>
        <fullName evidence="1">Phosphonoacetaldehyde hydrolase</fullName>
    </submittedName>
</protein>
<dbReference type="GO" id="GO:0006281">
    <property type="term" value="P:DNA repair"/>
    <property type="evidence" value="ECO:0007669"/>
    <property type="project" value="TreeGrafter"/>
</dbReference>
<dbReference type="OrthoDB" id="5504491at2"/>
<evidence type="ECO:0000313" key="2">
    <source>
        <dbReference type="Proteomes" id="UP000248745"/>
    </source>
</evidence>
<dbReference type="Gene3D" id="3.40.50.1000">
    <property type="entry name" value="HAD superfamily/HAD-like"/>
    <property type="match status" value="1"/>
</dbReference>
<dbReference type="Gene3D" id="1.10.150.240">
    <property type="entry name" value="Putative phosphatase, domain 2"/>
    <property type="match status" value="1"/>
</dbReference>
<dbReference type="Proteomes" id="UP000248745">
    <property type="component" value="Unassembled WGS sequence"/>
</dbReference>
<keyword evidence="1" id="KW-0378">Hydrolase</keyword>
<reference evidence="1 2" key="1">
    <citation type="submission" date="2018-06" db="EMBL/GenBank/DDBJ databases">
        <title>Mucibacter soli gen. nov., sp. nov., a new member of the family Chitinophagaceae producing mucin.</title>
        <authorList>
            <person name="Kim M.-K."/>
            <person name="Park S."/>
            <person name="Kim T.-S."/>
            <person name="Joung Y."/>
            <person name="Han J.-H."/>
            <person name="Kim S.B."/>
        </authorList>
    </citation>
    <scope>NUCLEOTIDE SEQUENCE [LARGE SCALE GENOMIC DNA]</scope>
    <source>
        <strain evidence="1 2">R1-15</strain>
    </source>
</reference>
<dbReference type="PANTHER" id="PTHR43434">
    <property type="entry name" value="PHOSPHOGLYCOLATE PHOSPHATASE"/>
    <property type="match status" value="1"/>
</dbReference>